<dbReference type="PANTHER" id="PTHR17039">
    <property type="entry name" value="U3 SMALL NUCLEOLAR RIBONUCLEOPROTEIN PROTEIN MPP10"/>
    <property type="match status" value="1"/>
</dbReference>
<dbReference type="Proteomes" id="UP000002866">
    <property type="component" value="Chromosome 4"/>
</dbReference>
<feature type="region of interest" description="Disordered" evidence="8">
    <location>
        <begin position="95"/>
        <end position="187"/>
    </location>
</feature>
<evidence type="ECO:0000313" key="10">
    <source>
        <dbReference type="Proteomes" id="UP000002866"/>
    </source>
</evidence>
<feature type="compositionally biased region" description="Basic and acidic residues" evidence="8">
    <location>
        <begin position="124"/>
        <end position="135"/>
    </location>
</feature>
<reference evidence="9 10" key="1">
    <citation type="journal article" date="2011" name="Proc. Natl. Acad. Sci. U.S.A.">
        <title>Evolutionary erosion of yeast sex chromosomes by mating-type switching accidents.</title>
        <authorList>
            <person name="Gordon J.L."/>
            <person name="Armisen D."/>
            <person name="Proux-Wera E."/>
            <person name="Oheigeartaigh S.S."/>
            <person name="Byrne K.P."/>
            <person name="Wolfe K.H."/>
        </authorList>
    </citation>
    <scope>NUCLEOTIDE SEQUENCE [LARGE SCALE GENOMIC DNA]</scope>
    <source>
        <strain evidence="10">ATCC 34711 / CBS 6284 / DSM 70876 / NBRC 10599 / NRRL Y-10934 / UCD 77-7</strain>
    </source>
</reference>
<keyword evidence="5 7" id="KW-0687">Ribonucleoprotein</keyword>
<dbReference type="PIRSF" id="PIRSF017300">
    <property type="entry name" value="snoRNP_Mpp10"/>
    <property type="match status" value="1"/>
</dbReference>
<dbReference type="GO" id="GO:0042802">
    <property type="term" value="F:identical protein binding"/>
    <property type="evidence" value="ECO:0007669"/>
    <property type="project" value="EnsemblFungi"/>
</dbReference>
<comment type="similarity">
    <text evidence="6 7">Belongs to the MPP10 family.</text>
</comment>
<evidence type="ECO:0000256" key="6">
    <source>
        <dbReference type="ARBA" id="ARBA00029455"/>
    </source>
</evidence>
<dbReference type="HOGENOM" id="CLU_011271_1_0_1"/>
<feature type="compositionally biased region" description="Acidic residues" evidence="8">
    <location>
        <begin position="159"/>
        <end position="178"/>
    </location>
</feature>
<evidence type="ECO:0000256" key="8">
    <source>
        <dbReference type="SAM" id="MobiDB-lite"/>
    </source>
</evidence>
<keyword evidence="2 7" id="KW-0690">Ribosome biogenesis</keyword>
<dbReference type="GO" id="GO:0005732">
    <property type="term" value="C:sno(s)RNA-containing ribonucleoprotein complex"/>
    <property type="evidence" value="ECO:0007669"/>
    <property type="project" value="UniProtKB-UniRule"/>
</dbReference>
<dbReference type="GeneID" id="14495848"/>
<feature type="compositionally biased region" description="Basic and acidic residues" evidence="8">
    <location>
        <begin position="551"/>
        <end position="566"/>
    </location>
</feature>
<keyword evidence="10" id="KW-1185">Reference proteome</keyword>
<keyword evidence="3 7" id="KW-0698">rRNA processing</keyword>
<feature type="compositionally biased region" description="Basic and acidic residues" evidence="8">
    <location>
        <begin position="248"/>
        <end position="260"/>
    </location>
</feature>
<dbReference type="GO" id="GO:0034457">
    <property type="term" value="C:Mpp10 complex"/>
    <property type="evidence" value="ECO:0007669"/>
    <property type="project" value="UniProtKB-UniRule"/>
</dbReference>
<feature type="compositionally biased region" description="Basic residues" evidence="8">
    <location>
        <begin position="537"/>
        <end position="548"/>
    </location>
</feature>
<gene>
    <name evidence="9" type="primary">TBLA0D03120</name>
    <name evidence="9" type="ORF">TBLA_0D03120</name>
</gene>
<evidence type="ECO:0000256" key="2">
    <source>
        <dbReference type="ARBA" id="ARBA00022517"/>
    </source>
</evidence>
<dbReference type="FunCoup" id="I2H360">
    <property type="interactions" value="1040"/>
</dbReference>
<feature type="region of interest" description="Disordered" evidence="8">
    <location>
        <begin position="248"/>
        <end position="274"/>
    </location>
</feature>
<dbReference type="RefSeq" id="XP_004180331.1">
    <property type="nucleotide sequence ID" value="XM_004180283.1"/>
</dbReference>
<protein>
    <recommendedName>
        <fullName evidence="7">U3 small nucleolar ribonucleoprotein protein MPP10</fullName>
    </recommendedName>
</protein>
<feature type="compositionally biased region" description="Basic and acidic residues" evidence="8">
    <location>
        <begin position="146"/>
        <end position="158"/>
    </location>
</feature>
<dbReference type="Pfam" id="PF04006">
    <property type="entry name" value="Mpp10"/>
    <property type="match status" value="1"/>
</dbReference>
<keyword evidence="4 7" id="KW-0539">Nucleus</keyword>
<sequence length="606" mass="69259">MTDFIETLTKEPTDILSKSSKGPLSLAKNYMDSVITLHKKEYPNSRNDIDTITTKGLDANQVWWQVKMVLDNVEGNLMDRIQELRELTTSNYISDSERDIDLDDEQQNSSSEQMVESENESELDINKETEDKSDGVEIGNNGEGENISRAESESHSSEEELDSDEEERDLGEAEGEDEGGVKDKFGLNDQFFDIEEFNRQTIAADEIDDMLDNDKEDEDEVDYFADIPSEEDEEAIYYDDFFDKPKENKNKAVSKKSSDKEGEEDFGNESYGEDYYDAAMDAAKLDLFEDETDDEEELTSNKPEKKLSTYEKQQLEIQKQIEILEEEAIAEKKWALKGEVKAKDRPEDALLTEDLEFDRAAKPVPIITSEVTESLEDMIRRRIKNYEFDDLPRRTIHDITNKPFKPKFELSDTKSTKSLAELYENDYNGTKDEDEISEELRMAHNEITDLFNDLCYKLDALSSAHFIPKPLKKSLEVRVETAAISMEDAQPLTLSTSSTLAPQEIYKVGKSENGNEVRLKNGVTISKDEMTREDKGRLRRSMKRKKSKAFAAREDKPSKKSKKESVIDTLSKAKNVTIVNDKGEKRDVRGNIRKAENGITSNNVKL</sequence>
<dbReference type="AlphaFoldDB" id="I2H360"/>
<dbReference type="GO" id="GO:0032040">
    <property type="term" value="C:small-subunit processome"/>
    <property type="evidence" value="ECO:0007669"/>
    <property type="project" value="EnsemblFungi"/>
</dbReference>
<organism evidence="9 10">
    <name type="scientific">Henningerozyma blattae (strain ATCC 34711 / CBS 6284 / DSM 70876 / NBRC 10599 / NRRL Y-10934 / UCD 77-7)</name>
    <name type="common">Yeast</name>
    <name type="synonym">Tetrapisispora blattae</name>
    <dbReference type="NCBI Taxonomy" id="1071380"/>
    <lineage>
        <taxon>Eukaryota</taxon>
        <taxon>Fungi</taxon>
        <taxon>Dikarya</taxon>
        <taxon>Ascomycota</taxon>
        <taxon>Saccharomycotina</taxon>
        <taxon>Saccharomycetes</taxon>
        <taxon>Saccharomycetales</taxon>
        <taxon>Saccharomycetaceae</taxon>
        <taxon>Henningerozyma</taxon>
    </lineage>
</organism>
<accession>I2H360</accession>
<feature type="compositionally biased region" description="Acidic residues" evidence="8">
    <location>
        <begin position="261"/>
        <end position="274"/>
    </location>
</feature>
<dbReference type="eggNOG" id="KOG2600">
    <property type="taxonomic scope" value="Eukaryota"/>
</dbReference>
<proteinExistence type="inferred from homology"/>
<dbReference type="EMBL" id="HE806319">
    <property type="protein sequence ID" value="CCH60812.1"/>
    <property type="molecule type" value="Genomic_DNA"/>
</dbReference>
<dbReference type="OMA" id="HFAEDFG"/>
<feature type="compositionally biased region" description="Acidic residues" evidence="8">
    <location>
        <begin position="205"/>
        <end position="219"/>
    </location>
</feature>
<evidence type="ECO:0000256" key="5">
    <source>
        <dbReference type="ARBA" id="ARBA00023274"/>
    </source>
</evidence>
<feature type="region of interest" description="Disordered" evidence="8">
    <location>
        <begin position="532"/>
        <end position="573"/>
    </location>
</feature>
<name>I2H360_HENB6</name>
<dbReference type="GO" id="GO:0000447">
    <property type="term" value="P:endonucleolytic cleavage in ITS1 to separate SSU-rRNA from 5.8S rRNA and LSU-rRNA from tricistronic rRNA transcript (SSU-rRNA, 5.8S rRNA, LSU-rRNA)"/>
    <property type="evidence" value="ECO:0007669"/>
    <property type="project" value="EnsemblFungi"/>
</dbReference>
<evidence type="ECO:0000256" key="3">
    <source>
        <dbReference type="ARBA" id="ARBA00022552"/>
    </source>
</evidence>
<evidence type="ECO:0000256" key="4">
    <source>
        <dbReference type="ARBA" id="ARBA00023242"/>
    </source>
</evidence>
<evidence type="ECO:0000256" key="1">
    <source>
        <dbReference type="ARBA" id="ARBA00004604"/>
    </source>
</evidence>
<comment type="subcellular location">
    <subcellularLocation>
        <location evidence="1 7">Nucleus</location>
        <location evidence="1 7">Nucleolus</location>
    </subcellularLocation>
</comment>
<dbReference type="InterPro" id="IPR012173">
    <property type="entry name" value="Mpp10"/>
</dbReference>
<dbReference type="PANTHER" id="PTHR17039:SF0">
    <property type="entry name" value="U3 SMALL NUCLEOLAR RIBONUCLEOPROTEIN PROTEIN MPP10"/>
    <property type="match status" value="1"/>
</dbReference>
<evidence type="ECO:0000256" key="7">
    <source>
        <dbReference type="PIRNR" id="PIRNR017300"/>
    </source>
</evidence>
<feature type="region of interest" description="Disordered" evidence="8">
    <location>
        <begin position="199"/>
        <end position="219"/>
    </location>
</feature>
<dbReference type="GO" id="GO:0000480">
    <property type="term" value="P:endonucleolytic cleavage in 5'-ETS of tricistronic rRNA transcript (SSU-rRNA, 5.8S rRNA, LSU-rRNA)"/>
    <property type="evidence" value="ECO:0007669"/>
    <property type="project" value="EnsemblFungi"/>
</dbReference>
<dbReference type="STRING" id="1071380.I2H360"/>
<dbReference type="OrthoDB" id="445326at2759"/>
<dbReference type="InParanoid" id="I2H360"/>
<evidence type="ECO:0000313" key="9">
    <source>
        <dbReference type="EMBL" id="CCH60812.1"/>
    </source>
</evidence>
<dbReference type="GO" id="GO:0000472">
    <property type="term" value="P:endonucleolytic cleavage to generate mature 5'-end of SSU-rRNA from (SSU-rRNA, 5.8S rRNA, LSU-rRNA)"/>
    <property type="evidence" value="ECO:0007669"/>
    <property type="project" value="EnsemblFungi"/>
</dbReference>
<dbReference type="KEGG" id="tbl:TBLA_0D03120"/>
<comment type="function">
    <text evidence="7">Involved in nucleolar processing of pre-18S ribosomal RNA.</text>
</comment>